<gene>
    <name evidence="2" type="ORF">Dsin_015085</name>
</gene>
<keyword evidence="3" id="KW-1185">Reference proteome</keyword>
<sequence length="115" mass="13269">MSHETRLLNLDSIIGNNDTECINQLRMDGRTFEIVCELLRMDGKIKQDGSVTVEEQVCIFLHILAHKNRTIHNRFKRSGETVSRYFNAVLSGVLQLQDCLLRMPEHVHDNCTDTK</sequence>
<dbReference type="Proteomes" id="UP001281410">
    <property type="component" value="Unassembled WGS sequence"/>
</dbReference>
<comment type="caution">
    <text evidence="2">The sequence shown here is derived from an EMBL/GenBank/DDBJ whole genome shotgun (WGS) entry which is preliminary data.</text>
</comment>
<dbReference type="PANTHER" id="PTHR22930:SF281">
    <property type="entry name" value="NUCLEASE"/>
    <property type="match status" value="1"/>
</dbReference>
<evidence type="ECO:0000313" key="3">
    <source>
        <dbReference type="Proteomes" id="UP001281410"/>
    </source>
</evidence>
<feature type="domain" description="DUF8040" evidence="1">
    <location>
        <begin position="11"/>
        <end position="94"/>
    </location>
</feature>
<protein>
    <recommendedName>
        <fullName evidence="1">DUF8040 domain-containing protein</fullName>
    </recommendedName>
</protein>
<name>A0AAE0AP33_9ROSI</name>
<dbReference type="PANTHER" id="PTHR22930">
    <property type="match status" value="1"/>
</dbReference>
<dbReference type="AlphaFoldDB" id="A0AAE0AP33"/>
<dbReference type="InterPro" id="IPR058353">
    <property type="entry name" value="DUF8040"/>
</dbReference>
<evidence type="ECO:0000313" key="2">
    <source>
        <dbReference type="EMBL" id="KAK3221115.1"/>
    </source>
</evidence>
<proteinExistence type="predicted"/>
<evidence type="ECO:0000259" key="1">
    <source>
        <dbReference type="Pfam" id="PF26138"/>
    </source>
</evidence>
<dbReference type="Pfam" id="PF26138">
    <property type="entry name" value="DUF8040"/>
    <property type="match status" value="1"/>
</dbReference>
<accession>A0AAE0AP33</accession>
<dbReference type="InterPro" id="IPR045249">
    <property type="entry name" value="HARBI1-like"/>
</dbReference>
<organism evidence="2 3">
    <name type="scientific">Dipteronia sinensis</name>
    <dbReference type="NCBI Taxonomy" id="43782"/>
    <lineage>
        <taxon>Eukaryota</taxon>
        <taxon>Viridiplantae</taxon>
        <taxon>Streptophyta</taxon>
        <taxon>Embryophyta</taxon>
        <taxon>Tracheophyta</taxon>
        <taxon>Spermatophyta</taxon>
        <taxon>Magnoliopsida</taxon>
        <taxon>eudicotyledons</taxon>
        <taxon>Gunneridae</taxon>
        <taxon>Pentapetalae</taxon>
        <taxon>rosids</taxon>
        <taxon>malvids</taxon>
        <taxon>Sapindales</taxon>
        <taxon>Sapindaceae</taxon>
        <taxon>Hippocastanoideae</taxon>
        <taxon>Acereae</taxon>
        <taxon>Dipteronia</taxon>
    </lineage>
</organism>
<dbReference type="EMBL" id="JANJYJ010000004">
    <property type="protein sequence ID" value="KAK3221115.1"/>
    <property type="molecule type" value="Genomic_DNA"/>
</dbReference>
<reference evidence="2" key="1">
    <citation type="journal article" date="2023" name="Plant J.">
        <title>Genome sequences and population genomics provide insights into the demographic history, inbreeding, and mutation load of two 'living fossil' tree species of Dipteronia.</title>
        <authorList>
            <person name="Feng Y."/>
            <person name="Comes H.P."/>
            <person name="Chen J."/>
            <person name="Zhu S."/>
            <person name="Lu R."/>
            <person name="Zhang X."/>
            <person name="Li P."/>
            <person name="Qiu J."/>
            <person name="Olsen K.M."/>
            <person name="Qiu Y."/>
        </authorList>
    </citation>
    <scope>NUCLEOTIDE SEQUENCE</scope>
    <source>
        <strain evidence="2">NBL</strain>
    </source>
</reference>